<dbReference type="CDD" id="cd08422">
    <property type="entry name" value="PBP2_CrgA_like"/>
    <property type="match status" value="1"/>
</dbReference>
<evidence type="ECO:0000313" key="7">
    <source>
        <dbReference type="Proteomes" id="UP001198862"/>
    </source>
</evidence>
<organism evidence="6 7">
    <name type="scientific">Reyranella aquatilis</name>
    <dbReference type="NCBI Taxonomy" id="2035356"/>
    <lineage>
        <taxon>Bacteria</taxon>
        <taxon>Pseudomonadati</taxon>
        <taxon>Pseudomonadota</taxon>
        <taxon>Alphaproteobacteria</taxon>
        <taxon>Hyphomicrobiales</taxon>
        <taxon>Reyranellaceae</taxon>
        <taxon>Reyranella</taxon>
    </lineage>
</organism>
<keyword evidence="7" id="KW-1185">Reference proteome</keyword>
<dbReference type="InterPro" id="IPR036388">
    <property type="entry name" value="WH-like_DNA-bd_sf"/>
</dbReference>
<dbReference type="EMBL" id="JAJISD010000013">
    <property type="protein sequence ID" value="MCC8432260.1"/>
    <property type="molecule type" value="Genomic_DNA"/>
</dbReference>
<dbReference type="Gene3D" id="1.10.10.10">
    <property type="entry name" value="Winged helix-like DNA-binding domain superfamily/Winged helix DNA-binding domain"/>
    <property type="match status" value="1"/>
</dbReference>
<evidence type="ECO:0000256" key="2">
    <source>
        <dbReference type="ARBA" id="ARBA00023015"/>
    </source>
</evidence>
<gene>
    <name evidence="6" type="ORF">LJ725_25065</name>
</gene>
<keyword evidence="2" id="KW-0805">Transcription regulation</keyword>
<feature type="domain" description="HTH lysR-type" evidence="5">
    <location>
        <begin position="1"/>
        <end position="59"/>
    </location>
</feature>
<dbReference type="SUPFAM" id="SSF53850">
    <property type="entry name" value="Periplasmic binding protein-like II"/>
    <property type="match status" value="1"/>
</dbReference>
<evidence type="ECO:0000256" key="3">
    <source>
        <dbReference type="ARBA" id="ARBA00023125"/>
    </source>
</evidence>
<evidence type="ECO:0000259" key="5">
    <source>
        <dbReference type="PROSITE" id="PS50931"/>
    </source>
</evidence>
<dbReference type="RefSeq" id="WP_230553680.1">
    <property type="nucleotide sequence ID" value="NZ_JAJISD010000013.1"/>
</dbReference>
<reference evidence="6 7" key="1">
    <citation type="submission" date="2021-11" db="EMBL/GenBank/DDBJ databases">
        <authorList>
            <person name="Lee D.-H."/>
            <person name="Kim S.-B."/>
        </authorList>
    </citation>
    <scope>NUCLEOTIDE SEQUENCE [LARGE SCALE GENOMIC DNA]</scope>
    <source>
        <strain evidence="6 7">KCTC 52223</strain>
    </source>
</reference>
<evidence type="ECO:0000256" key="1">
    <source>
        <dbReference type="ARBA" id="ARBA00009437"/>
    </source>
</evidence>
<evidence type="ECO:0000256" key="4">
    <source>
        <dbReference type="ARBA" id="ARBA00023163"/>
    </source>
</evidence>
<name>A0ABS8L1Q1_9HYPH</name>
<comment type="caution">
    <text evidence="6">The sequence shown here is derived from an EMBL/GenBank/DDBJ whole genome shotgun (WGS) entry which is preliminary data.</text>
</comment>
<dbReference type="PROSITE" id="PS50931">
    <property type="entry name" value="HTH_LYSR"/>
    <property type="match status" value="1"/>
</dbReference>
<dbReference type="InterPro" id="IPR000847">
    <property type="entry name" value="LysR_HTH_N"/>
</dbReference>
<comment type="similarity">
    <text evidence="1">Belongs to the LysR transcriptional regulatory family.</text>
</comment>
<dbReference type="PANTHER" id="PTHR30537">
    <property type="entry name" value="HTH-TYPE TRANSCRIPTIONAL REGULATOR"/>
    <property type="match status" value="1"/>
</dbReference>
<dbReference type="InterPro" id="IPR058163">
    <property type="entry name" value="LysR-type_TF_proteobact-type"/>
</dbReference>
<evidence type="ECO:0000313" key="6">
    <source>
        <dbReference type="EMBL" id="MCC8432260.1"/>
    </source>
</evidence>
<accession>A0ABS8L1Q1</accession>
<sequence length="298" mass="32297">MDALLGLRVFAMVAELRSFAAAADRLGLSAAMTSKHVQAVEARVGARLLNRTSRSVSLTEAGTIYLATVRSLLDGLEQTEAQLAQSTLQPRGMLKVSLPVWMANRAFARLLAAFHAQNPGVTLDLDLSGRKVNLVDEGFDLALRVTPTLDETLIARRLATISFALVGTPALLDRLGRPREVEALAGAPFLAYSTVAPDGRVRLSRDGPELQLYPVLLSGNETLLHLAVREGMGLAFMPLWLVAEDLATGRLEAVLPPELWPRLTLHAVYPNRSYLPAKVRTFLDFLTGPDGIGGLDRE</sequence>
<proteinExistence type="inferred from homology"/>
<dbReference type="InterPro" id="IPR005119">
    <property type="entry name" value="LysR_subst-bd"/>
</dbReference>
<dbReference type="Pfam" id="PF00126">
    <property type="entry name" value="HTH_1"/>
    <property type="match status" value="1"/>
</dbReference>
<dbReference type="Gene3D" id="3.40.190.290">
    <property type="match status" value="1"/>
</dbReference>
<keyword evidence="4" id="KW-0804">Transcription</keyword>
<dbReference type="Pfam" id="PF03466">
    <property type="entry name" value="LysR_substrate"/>
    <property type="match status" value="1"/>
</dbReference>
<dbReference type="PANTHER" id="PTHR30537:SF35">
    <property type="entry name" value="TRANSCRIPTIONAL REGULATORY PROTEIN"/>
    <property type="match status" value="1"/>
</dbReference>
<dbReference type="InterPro" id="IPR036390">
    <property type="entry name" value="WH_DNA-bd_sf"/>
</dbReference>
<protein>
    <submittedName>
        <fullName evidence="6">LysR family transcriptional regulator</fullName>
    </submittedName>
</protein>
<dbReference type="Proteomes" id="UP001198862">
    <property type="component" value="Unassembled WGS sequence"/>
</dbReference>
<dbReference type="SUPFAM" id="SSF46785">
    <property type="entry name" value="Winged helix' DNA-binding domain"/>
    <property type="match status" value="1"/>
</dbReference>
<keyword evidence="3" id="KW-0238">DNA-binding</keyword>